<feature type="chain" id="PRO_5012746086" evidence="1">
    <location>
        <begin position="16"/>
        <end position="391"/>
    </location>
</feature>
<evidence type="ECO:0000256" key="1">
    <source>
        <dbReference type="SAM" id="SignalP"/>
    </source>
</evidence>
<dbReference type="Gene3D" id="2.60.120.380">
    <property type="match status" value="1"/>
</dbReference>
<keyword evidence="1" id="KW-0732">Signal</keyword>
<name>A0A176RTF4_9GAMM</name>
<dbReference type="AlphaFoldDB" id="A0A176RTF4"/>
<evidence type="ECO:0000313" key="3">
    <source>
        <dbReference type="Proteomes" id="UP000076962"/>
    </source>
</evidence>
<gene>
    <name evidence="2" type="ORF">THIOM_005392</name>
</gene>
<feature type="signal peptide" evidence="1">
    <location>
        <begin position="1"/>
        <end position="15"/>
    </location>
</feature>
<proteinExistence type="predicted"/>
<sequence>MKIIILLLISSFVYAQQNDCEPDKFRVVFSNGELTTPKQALTALNELALNLGNSHAEQGITYDLAYNYSDEAFKKLLQSSDQRLWYVNLARQVYHWKYQVNTPELNEHVEKYREAILHGQKVLVVSHSQGNFYSNLARQMLSNQKPAIAMKSFGLFGVATPANHVKGTYLTNHLDIITSIPGSLPANWTLRRTDSGKIVDQIGSIPAHSFSDTYLSPYYDIRPEVVNGIKQELSQLKDPPQVVKSGSVTVTLTWNLGNGNDVDLHIFEPDKTHVYFSNKTGKSGYLDVDNRQGFGPEHYYTDCEKLQVGEYLVGVNYYSDSSIPAREVTTTVTISTPGSTRTFITKLDNTSQVTSFVELAKVVIGRISDPTNPSQGGRLKYQIIPMVTPGQ</sequence>
<evidence type="ECO:0000313" key="2">
    <source>
        <dbReference type="EMBL" id="OAD18996.1"/>
    </source>
</evidence>
<dbReference type="Proteomes" id="UP000076962">
    <property type="component" value="Unassembled WGS sequence"/>
</dbReference>
<dbReference type="EMBL" id="LUTY01002992">
    <property type="protein sequence ID" value="OAD18996.1"/>
    <property type="molecule type" value="Genomic_DNA"/>
</dbReference>
<comment type="caution">
    <text evidence="2">The sequence shown here is derived from an EMBL/GenBank/DDBJ whole genome shotgun (WGS) entry which is preliminary data.</text>
</comment>
<organism evidence="2 3">
    <name type="scientific">Candidatus Thiomargarita nelsonii</name>
    <dbReference type="NCBI Taxonomy" id="1003181"/>
    <lineage>
        <taxon>Bacteria</taxon>
        <taxon>Pseudomonadati</taxon>
        <taxon>Pseudomonadota</taxon>
        <taxon>Gammaproteobacteria</taxon>
        <taxon>Thiotrichales</taxon>
        <taxon>Thiotrichaceae</taxon>
        <taxon>Thiomargarita</taxon>
    </lineage>
</organism>
<accession>A0A176RTF4</accession>
<keyword evidence="3" id="KW-1185">Reference proteome</keyword>
<protein>
    <submittedName>
        <fullName evidence="2">Uncharacterized protein</fullName>
    </submittedName>
</protein>
<reference evidence="2 3" key="1">
    <citation type="submission" date="2016-05" db="EMBL/GenBank/DDBJ databases">
        <title>Single-cell genome of chain-forming Candidatus Thiomargarita nelsonii and comparison to other large sulfur-oxidizing bacteria.</title>
        <authorList>
            <person name="Winkel M."/>
            <person name="Salman V."/>
            <person name="Woyke T."/>
            <person name="Schulz-Vogt H."/>
            <person name="Richter M."/>
            <person name="Flood B."/>
            <person name="Bailey J."/>
            <person name="Amann R."/>
            <person name="Mussmann M."/>
        </authorList>
    </citation>
    <scope>NUCLEOTIDE SEQUENCE [LARGE SCALE GENOMIC DNA]</scope>
    <source>
        <strain evidence="2 3">THI036</strain>
    </source>
</reference>